<gene>
    <name evidence="8" type="ORF">EA655_14025</name>
</gene>
<dbReference type="EC" id="2.10.1.1" evidence="6"/>
<dbReference type="Gene3D" id="3.90.105.10">
    <property type="entry name" value="Molybdopterin biosynthesis moea protein, domain 2"/>
    <property type="match status" value="1"/>
</dbReference>
<evidence type="ECO:0000256" key="3">
    <source>
        <dbReference type="ARBA" id="ARBA00010763"/>
    </source>
</evidence>
<evidence type="ECO:0000259" key="7">
    <source>
        <dbReference type="SMART" id="SM00852"/>
    </source>
</evidence>
<dbReference type="GO" id="GO:0006777">
    <property type="term" value="P:Mo-molybdopterin cofactor biosynthetic process"/>
    <property type="evidence" value="ECO:0007669"/>
    <property type="project" value="UniProtKB-UniRule"/>
</dbReference>
<dbReference type="InterPro" id="IPR036688">
    <property type="entry name" value="MoeA_C_domain_IV_sf"/>
</dbReference>
<dbReference type="RefSeq" id="WP_130535141.1">
    <property type="nucleotide sequence ID" value="NZ_SHMG01000008.1"/>
</dbReference>
<dbReference type="PANTHER" id="PTHR10192:SF5">
    <property type="entry name" value="GEPHYRIN"/>
    <property type="match status" value="1"/>
</dbReference>
<dbReference type="InterPro" id="IPR036425">
    <property type="entry name" value="MoaB/Mog-like_dom_sf"/>
</dbReference>
<dbReference type="Pfam" id="PF00994">
    <property type="entry name" value="MoCF_biosynth"/>
    <property type="match status" value="1"/>
</dbReference>
<dbReference type="NCBIfam" id="NF045515">
    <property type="entry name" value="Glp_gephyrin"/>
    <property type="match status" value="1"/>
</dbReference>
<keyword evidence="6" id="KW-0479">Metal-binding</keyword>
<dbReference type="SUPFAM" id="SSF63867">
    <property type="entry name" value="MoeA C-terminal domain-like"/>
    <property type="match status" value="1"/>
</dbReference>
<dbReference type="InterPro" id="IPR008284">
    <property type="entry name" value="MoCF_biosynth_CS"/>
</dbReference>
<evidence type="ECO:0000313" key="8">
    <source>
        <dbReference type="EMBL" id="TAA40259.1"/>
    </source>
</evidence>
<comment type="caution">
    <text evidence="8">The sequence shown here is derived from an EMBL/GenBank/DDBJ whole genome shotgun (WGS) entry which is preliminary data.</text>
</comment>
<dbReference type="GO" id="GO:0061599">
    <property type="term" value="F:molybdopterin molybdotransferase activity"/>
    <property type="evidence" value="ECO:0007669"/>
    <property type="project" value="UniProtKB-UniRule"/>
</dbReference>
<sequence length="419" mass="44031">MITYAQALQILLAEAPAPKAEQVAVAEAAGRVLAAPVVSAQHLPPFDNAAMDGFALCADGQPLPAGAVLQVAGWQAAGDAAAQGEAAQAWEIMTGARMPAGLDSVVPVEQVEVLDAVEGRPARVRLQAMVTPGQHVRLRGQDVELGETVLATGTSLDVNAMTLLHALGTAQVQVQQRPQVAVISTGKELISDAAQPLQSGQIRDSNRPFLVSRLHAAGADVVWNGVVGDDVAAFDAALDAALAAGARVVLSTGAVSQGRYDFIPDALRARGATVLFHKVAIRPGKPLLFARLADGCLYFGLPGNPISAAVGLRFFVEPVLRRMLGLEEEAQLQLPLQGDVRKPPGLRMHARARVELDAGGRLSVRVLSGQESFRLKTMLQANAWAILEGDDALAPAGTLARVQGWGHREPLQLARQEEA</sequence>
<evidence type="ECO:0000313" key="9">
    <source>
        <dbReference type="Proteomes" id="UP000294164"/>
    </source>
</evidence>
<protein>
    <recommendedName>
        <fullName evidence="6">Molybdopterin molybdenumtransferase</fullName>
        <ecNumber evidence="6">2.10.1.1</ecNumber>
    </recommendedName>
</protein>
<dbReference type="CDD" id="cd00887">
    <property type="entry name" value="MoeA"/>
    <property type="match status" value="1"/>
</dbReference>
<dbReference type="Pfam" id="PF03454">
    <property type="entry name" value="MoeA_C"/>
    <property type="match status" value="1"/>
</dbReference>
<reference evidence="8 9" key="1">
    <citation type="submission" date="2019-02" db="EMBL/GenBank/DDBJ databases">
        <title>WGS of Pseudoxanthomonas species novum from clinical isolates.</title>
        <authorList>
            <person name="Bernier A.-M."/>
            <person name="Bernard K."/>
            <person name="Vachon A."/>
        </authorList>
    </citation>
    <scope>NUCLEOTIDE SEQUENCE [LARGE SCALE GENOMIC DNA]</scope>
    <source>
        <strain evidence="8 9">NML130969</strain>
    </source>
</reference>
<dbReference type="SUPFAM" id="SSF63882">
    <property type="entry name" value="MoeA N-terminal region -like"/>
    <property type="match status" value="1"/>
</dbReference>
<organism evidence="8 9">
    <name type="scientific">Pseudoxanthomonas winnipegensis</name>
    <dbReference type="NCBI Taxonomy" id="2480810"/>
    <lineage>
        <taxon>Bacteria</taxon>
        <taxon>Pseudomonadati</taxon>
        <taxon>Pseudomonadota</taxon>
        <taxon>Gammaproteobacteria</taxon>
        <taxon>Lysobacterales</taxon>
        <taxon>Lysobacteraceae</taxon>
        <taxon>Pseudoxanthomonas</taxon>
    </lineage>
</organism>
<dbReference type="Gene3D" id="3.40.980.10">
    <property type="entry name" value="MoaB/Mog-like domain"/>
    <property type="match status" value="1"/>
</dbReference>
<dbReference type="Pfam" id="PF03453">
    <property type="entry name" value="MoeA_N"/>
    <property type="match status" value="1"/>
</dbReference>
<dbReference type="GO" id="GO:0046872">
    <property type="term" value="F:metal ion binding"/>
    <property type="evidence" value="ECO:0007669"/>
    <property type="project" value="UniProtKB-UniRule"/>
</dbReference>
<dbReference type="PANTHER" id="PTHR10192">
    <property type="entry name" value="MOLYBDOPTERIN BIOSYNTHESIS PROTEIN"/>
    <property type="match status" value="1"/>
</dbReference>
<keyword evidence="4 6" id="KW-0501">Molybdenum cofactor biosynthesis</keyword>
<dbReference type="OrthoDB" id="9804758at2"/>
<dbReference type="SMART" id="SM00852">
    <property type="entry name" value="MoCF_biosynth"/>
    <property type="match status" value="1"/>
</dbReference>
<dbReference type="PROSITE" id="PS01079">
    <property type="entry name" value="MOCF_BIOSYNTHESIS_2"/>
    <property type="match status" value="1"/>
</dbReference>
<dbReference type="InterPro" id="IPR005111">
    <property type="entry name" value="MoeA_C_domain_IV"/>
</dbReference>
<dbReference type="Gene3D" id="2.170.190.11">
    <property type="entry name" value="Molybdopterin biosynthesis moea protein, domain 3"/>
    <property type="match status" value="1"/>
</dbReference>
<dbReference type="InterPro" id="IPR038987">
    <property type="entry name" value="MoeA-like"/>
</dbReference>
<dbReference type="InterPro" id="IPR005110">
    <property type="entry name" value="MoeA_linker/N"/>
</dbReference>
<comment type="pathway">
    <text evidence="2 6">Cofactor biosynthesis; molybdopterin biosynthesis.</text>
</comment>
<dbReference type="AlphaFoldDB" id="A0A4Q8M1U6"/>
<evidence type="ECO:0000256" key="1">
    <source>
        <dbReference type="ARBA" id="ARBA00002901"/>
    </source>
</evidence>
<evidence type="ECO:0000256" key="6">
    <source>
        <dbReference type="RuleBase" id="RU365090"/>
    </source>
</evidence>
<dbReference type="InterPro" id="IPR001453">
    <property type="entry name" value="MoaB/Mog_dom"/>
</dbReference>
<dbReference type="NCBIfam" id="TIGR00177">
    <property type="entry name" value="molyb_syn"/>
    <property type="match status" value="1"/>
</dbReference>
<feature type="domain" description="MoaB/Mog" evidence="7">
    <location>
        <begin position="181"/>
        <end position="322"/>
    </location>
</feature>
<comment type="cofactor">
    <cofactor evidence="6">
        <name>Mg(2+)</name>
        <dbReference type="ChEBI" id="CHEBI:18420"/>
    </cofactor>
</comment>
<dbReference type="Proteomes" id="UP000294164">
    <property type="component" value="Unassembled WGS sequence"/>
</dbReference>
<comment type="catalytic activity">
    <reaction evidence="5">
        <text>adenylyl-molybdopterin + molybdate = Mo-molybdopterin + AMP + H(+)</text>
        <dbReference type="Rhea" id="RHEA:35047"/>
        <dbReference type="ChEBI" id="CHEBI:15378"/>
        <dbReference type="ChEBI" id="CHEBI:36264"/>
        <dbReference type="ChEBI" id="CHEBI:62727"/>
        <dbReference type="ChEBI" id="CHEBI:71302"/>
        <dbReference type="ChEBI" id="CHEBI:456215"/>
        <dbReference type="EC" id="2.10.1.1"/>
    </reaction>
</comment>
<comment type="function">
    <text evidence="1 6">Catalyzes the insertion of molybdate into adenylated molybdopterin with the concomitant release of AMP.</text>
</comment>
<evidence type="ECO:0000256" key="2">
    <source>
        <dbReference type="ARBA" id="ARBA00005046"/>
    </source>
</evidence>
<keyword evidence="6" id="KW-0500">Molybdenum</keyword>
<keyword evidence="6 8" id="KW-0808">Transferase</keyword>
<accession>A0A4Q8M1U6</accession>
<dbReference type="EMBL" id="SHMG01000008">
    <property type="protein sequence ID" value="TAA40259.1"/>
    <property type="molecule type" value="Genomic_DNA"/>
</dbReference>
<dbReference type="UniPathway" id="UPA00344"/>
<dbReference type="GO" id="GO:0005829">
    <property type="term" value="C:cytosol"/>
    <property type="evidence" value="ECO:0007669"/>
    <property type="project" value="TreeGrafter"/>
</dbReference>
<dbReference type="SUPFAM" id="SSF53218">
    <property type="entry name" value="Molybdenum cofactor biosynthesis proteins"/>
    <property type="match status" value="1"/>
</dbReference>
<dbReference type="Gene3D" id="2.40.340.10">
    <property type="entry name" value="MoeA, C-terminal, domain IV"/>
    <property type="match status" value="1"/>
</dbReference>
<evidence type="ECO:0000256" key="5">
    <source>
        <dbReference type="ARBA" id="ARBA00047317"/>
    </source>
</evidence>
<comment type="similarity">
    <text evidence="3 6">Belongs to the MoeA family.</text>
</comment>
<evidence type="ECO:0000256" key="4">
    <source>
        <dbReference type="ARBA" id="ARBA00023150"/>
    </source>
</evidence>
<name>A0A4Q8M1U6_9GAMM</name>
<proteinExistence type="inferred from homology"/>
<dbReference type="InterPro" id="IPR036135">
    <property type="entry name" value="MoeA_linker/N_sf"/>
</dbReference>
<keyword evidence="6" id="KW-0460">Magnesium</keyword>